<keyword evidence="5 7" id="KW-0805">Transcription regulation</keyword>
<evidence type="ECO:0000256" key="3">
    <source>
        <dbReference type="ARBA" id="ARBA00022814"/>
    </source>
</evidence>
<comment type="subunit">
    <text evidence="7">Monomer. Binds directly to the core enzyme of the DNA-dependent RNA polymerase and to nascent RNA.</text>
</comment>
<evidence type="ECO:0000259" key="9">
    <source>
        <dbReference type="PROSITE" id="PS50126"/>
    </source>
</evidence>
<comment type="caution">
    <text evidence="10">The sequence shown here is derived from an EMBL/GenBank/DDBJ whole genome shotgun (WGS) entry which is preliminary data.</text>
</comment>
<keyword evidence="4 7" id="KW-0694">RNA-binding</keyword>
<evidence type="ECO:0000256" key="6">
    <source>
        <dbReference type="ARBA" id="ARBA00023163"/>
    </source>
</evidence>
<comment type="similarity">
    <text evidence="7">Belongs to the NusA family.</text>
</comment>
<dbReference type="InterPro" id="IPR010213">
    <property type="entry name" value="TF_NusA"/>
</dbReference>
<dbReference type="Gene3D" id="2.40.50.140">
    <property type="entry name" value="Nucleic acid-binding proteins"/>
    <property type="match status" value="1"/>
</dbReference>
<keyword evidence="1 7" id="KW-0806">Transcription termination</keyword>
<sequence length="462" mass="50423">MLDLKTINAVLGEFEDRGITRETMIDAIENAMATAYKREYGKRGQVIRAKLDMHTGTISFEQVKTVVNEGLVRFPDGDEEPPPALHHPHEEEQVVEGELPRFDAEKHILLEDARRIKKGAELGSEIVFPLEPQEDFGRIAAQTAKQVVIQKVREAEKRSMLEEFAEKKGEIVGGVMQRMERGAIFVDLGRTTGVIPYEEQIPGERYRPGERVRAYLYNVEEGFRSVYLRLSRAHPKFVVKLFEQEAPELASGAIEIKAIAREPGSRTKIAVASLDPHVDPVGSLVGQRGVRVSTVMSELGGERIDIIEWSDTAASFIKEALSPASPLEVSLDEAAHRATVTVSEDEQSLAIGRGGQNVRLAAKLTGWNIDIISAKGASVAGTDGEAVTIAEEPVVDLSAEGGEKDNAAVEAGISPTESAEIITEEAAEKTALPAEEELTPTPAGDETMADKEEDRDKEAPNE</sequence>
<name>A0A1F6E570_9BACT</name>
<dbReference type="Pfam" id="PF13184">
    <property type="entry name" value="KH_NusA_1st"/>
    <property type="match status" value="1"/>
</dbReference>
<dbReference type="NCBIfam" id="TIGR01953">
    <property type="entry name" value="NusA"/>
    <property type="match status" value="1"/>
</dbReference>
<dbReference type="GO" id="GO:0005829">
    <property type="term" value="C:cytosol"/>
    <property type="evidence" value="ECO:0007669"/>
    <property type="project" value="TreeGrafter"/>
</dbReference>
<keyword evidence="3 7" id="KW-0889">Transcription antitermination</keyword>
<evidence type="ECO:0000256" key="5">
    <source>
        <dbReference type="ARBA" id="ARBA00023015"/>
    </source>
</evidence>
<dbReference type="InterPro" id="IPR015946">
    <property type="entry name" value="KH_dom-like_a/b"/>
</dbReference>
<dbReference type="EMBL" id="MFLM01000005">
    <property type="protein sequence ID" value="OGG68680.1"/>
    <property type="molecule type" value="Genomic_DNA"/>
</dbReference>
<dbReference type="InterPro" id="IPR030842">
    <property type="entry name" value="TF_NusA_bacterial"/>
</dbReference>
<feature type="region of interest" description="Disordered" evidence="8">
    <location>
        <begin position="411"/>
        <end position="462"/>
    </location>
</feature>
<dbReference type="SUPFAM" id="SSF54814">
    <property type="entry name" value="Prokaryotic type KH domain (KH-domain type II)"/>
    <property type="match status" value="2"/>
</dbReference>
<dbReference type="GO" id="GO:0003723">
    <property type="term" value="F:RNA binding"/>
    <property type="evidence" value="ECO:0007669"/>
    <property type="project" value="UniProtKB-UniRule"/>
</dbReference>
<comment type="function">
    <text evidence="7">Participates in both transcription termination and antitermination.</text>
</comment>
<evidence type="ECO:0000256" key="7">
    <source>
        <dbReference type="HAMAP-Rule" id="MF_00945"/>
    </source>
</evidence>
<dbReference type="GO" id="GO:0003700">
    <property type="term" value="F:DNA-binding transcription factor activity"/>
    <property type="evidence" value="ECO:0007669"/>
    <property type="project" value="InterPro"/>
</dbReference>
<dbReference type="AlphaFoldDB" id="A0A1F6E570"/>
<evidence type="ECO:0000256" key="4">
    <source>
        <dbReference type="ARBA" id="ARBA00022884"/>
    </source>
</evidence>
<dbReference type="Proteomes" id="UP000177107">
    <property type="component" value="Unassembled WGS sequence"/>
</dbReference>
<dbReference type="SMART" id="SM00316">
    <property type="entry name" value="S1"/>
    <property type="match status" value="1"/>
</dbReference>
<dbReference type="InterPro" id="IPR058582">
    <property type="entry name" value="KH_NusA_2nd"/>
</dbReference>
<dbReference type="InterPro" id="IPR009019">
    <property type="entry name" value="KH_sf_prok-type"/>
</dbReference>
<dbReference type="CDD" id="cd22529">
    <property type="entry name" value="KH-II_NusA_rpt2"/>
    <property type="match status" value="1"/>
</dbReference>
<keyword evidence="2 7" id="KW-0963">Cytoplasm</keyword>
<dbReference type="Pfam" id="PF08529">
    <property type="entry name" value="NusA_N"/>
    <property type="match status" value="1"/>
</dbReference>
<protein>
    <recommendedName>
        <fullName evidence="7">Transcription termination/antitermination protein NusA</fullName>
    </recommendedName>
</protein>
<dbReference type="SUPFAM" id="SSF50249">
    <property type="entry name" value="Nucleic acid-binding proteins"/>
    <property type="match status" value="1"/>
</dbReference>
<dbReference type="PANTHER" id="PTHR22648">
    <property type="entry name" value="TRANSCRIPTION TERMINATION FACTOR NUSA"/>
    <property type="match status" value="1"/>
</dbReference>
<dbReference type="InterPro" id="IPR013735">
    <property type="entry name" value="TF_NusA_N"/>
</dbReference>
<dbReference type="InterPro" id="IPR012340">
    <property type="entry name" value="NA-bd_OB-fold"/>
</dbReference>
<keyword evidence="6 7" id="KW-0804">Transcription</keyword>
<dbReference type="CDD" id="cd02134">
    <property type="entry name" value="KH-II_NusA_rpt1"/>
    <property type="match status" value="1"/>
</dbReference>
<dbReference type="PROSITE" id="PS50126">
    <property type="entry name" value="S1"/>
    <property type="match status" value="1"/>
</dbReference>
<proteinExistence type="inferred from homology"/>
<dbReference type="SUPFAM" id="SSF69705">
    <property type="entry name" value="Transcription factor NusA, N-terminal domain"/>
    <property type="match status" value="1"/>
</dbReference>
<dbReference type="Pfam" id="PF26594">
    <property type="entry name" value="KH_NusA_2nd"/>
    <property type="match status" value="1"/>
</dbReference>
<dbReference type="InterPro" id="IPR025249">
    <property type="entry name" value="TF_NusA_KH_1st"/>
</dbReference>
<dbReference type="FunFam" id="3.30.300.20:FF:000005">
    <property type="entry name" value="Transcription termination/antitermination protein NusA"/>
    <property type="match status" value="1"/>
</dbReference>
<gene>
    <name evidence="7" type="primary">nusA</name>
    <name evidence="10" type="ORF">A3C95_00775</name>
</gene>
<evidence type="ECO:0000256" key="8">
    <source>
        <dbReference type="SAM" id="MobiDB-lite"/>
    </source>
</evidence>
<dbReference type="FunFam" id="3.30.300.20:FF:000002">
    <property type="entry name" value="Transcription termination/antitermination protein NusA"/>
    <property type="match status" value="1"/>
</dbReference>
<comment type="subcellular location">
    <subcellularLocation>
        <location evidence="7">Cytoplasm</location>
    </subcellularLocation>
</comment>
<feature type="domain" description="S1 motif" evidence="9">
    <location>
        <begin position="169"/>
        <end position="231"/>
    </location>
</feature>
<dbReference type="SMART" id="SM00322">
    <property type="entry name" value="KH"/>
    <property type="match status" value="2"/>
</dbReference>
<dbReference type="GO" id="GO:0006353">
    <property type="term" value="P:DNA-templated transcription termination"/>
    <property type="evidence" value="ECO:0007669"/>
    <property type="project" value="UniProtKB-UniRule"/>
</dbReference>
<dbReference type="InterPro" id="IPR036555">
    <property type="entry name" value="NusA_N_sf"/>
</dbReference>
<dbReference type="PANTHER" id="PTHR22648:SF0">
    <property type="entry name" value="TRANSCRIPTION TERMINATION_ANTITERMINATION PROTEIN NUSA"/>
    <property type="match status" value="1"/>
</dbReference>
<evidence type="ECO:0000313" key="11">
    <source>
        <dbReference type="Proteomes" id="UP000177107"/>
    </source>
</evidence>
<dbReference type="InterPro" id="IPR004087">
    <property type="entry name" value="KH_dom"/>
</dbReference>
<evidence type="ECO:0000256" key="2">
    <source>
        <dbReference type="ARBA" id="ARBA00022490"/>
    </source>
</evidence>
<reference evidence="10 11" key="1">
    <citation type="journal article" date="2016" name="Nat. Commun.">
        <title>Thousands of microbial genomes shed light on interconnected biogeochemical processes in an aquifer system.</title>
        <authorList>
            <person name="Anantharaman K."/>
            <person name="Brown C.T."/>
            <person name="Hug L.A."/>
            <person name="Sharon I."/>
            <person name="Castelle C.J."/>
            <person name="Probst A.J."/>
            <person name="Thomas B.C."/>
            <person name="Singh A."/>
            <person name="Wilkins M.J."/>
            <person name="Karaoz U."/>
            <person name="Brodie E.L."/>
            <person name="Williams K.H."/>
            <person name="Hubbard S.S."/>
            <person name="Banfield J.F."/>
        </authorList>
    </citation>
    <scope>NUCLEOTIDE SEQUENCE [LARGE SCALE GENOMIC DNA]</scope>
</reference>
<evidence type="ECO:0000256" key="1">
    <source>
        <dbReference type="ARBA" id="ARBA00022472"/>
    </source>
</evidence>
<dbReference type="GO" id="GO:0031564">
    <property type="term" value="P:transcription antitermination"/>
    <property type="evidence" value="ECO:0007669"/>
    <property type="project" value="UniProtKB-UniRule"/>
</dbReference>
<dbReference type="HAMAP" id="MF_00945_B">
    <property type="entry name" value="NusA_B"/>
    <property type="match status" value="1"/>
</dbReference>
<organism evidence="10 11">
    <name type="scientific">Candidatus Kaiserbacteria bacterium RIFCSPHIGHO2_02_FULL_56_30</name>
    <dbReference type="NCBI Taxonomy" id="1798499"/>
    <lineage>
        <taxon>Bacteria</taxon>
        <taxon>Candidatus Kaiseribacteriota</taxon>
    </lineage>
</organism>
<dbReference type="Gene3D" id="3.30.300.20">
    <property type="match status" value="2"/>
</dbReference>
<feature type="compositionally biased region" description="Basic and acidic residues" evidence="8">
    <location>
        <begin position="448"/>
        <end position="462"/>
    </location>
</feature>
<dbReference type="Gene3D" id="3.30.1480.10">
    <property type="entry name" value="NusA, N-terminal domain"/>
    <property type="match status" value="1"/>
</dbReference>
<dbReference type="CDD" id="cd04455">
    <property type="entry name" value="S1_NusA"/>
    <property type="match status" value="1"/>
</dbReference>
<dbReference type="PROSITE" id="PS50084">
    <property type="entry name" value="KH_TYPE_1"/>
    <property type="match status" value="1"/>
</dbReference>
<evidence type="ECO:0000313" key="10">
    <source>
        <dbReference type="EMBL" id="OGG68680.1"/>
    </source>
</evidence>
<dbReference type="STRING" id="1798499.A3C95_00775"/>
<dbReference type="Pfam" id="PF00575">
    <property type="entry name" value="S1"/>
    <property type="match status" value="1"/>
</dbReference>
<accession>A0A1F6E570</accession>
<dbReference type="InterPro" id="IPR003029">
    <property type="entry name" value="S1_domain"/>
</dbReference>